<evidence type="ECO:0000313" key="7">
    <source>
        <dbReference type="Proteomes" id="UP000031675"/>
    </source>
</evidence>
<reference evidence="7" key="1">
    <citation type="journal article" date="2015" name="Chem. Biol.">
        <title>Structure, bioactivity, and resistance mechanism of streptomonomicin, an unusual lasso Peptide from an understudied halophilic actinomycete.</title>
        <authorList>
            <person name="Metelev M."/>
            <person name="Tietz J.I."/>
            <person name="Melby J.O."/>
            <person name="Blair P.M."/>
            <person name="Zhu L."/>
            <person name="Livnat I."/>
            <person name="Severinov K."/>
            <person name="Mitchell D.A."/>
        </authorList>
    </citation>
    <scope>NUCLEOTIDE SEQUENCE [LARGE SCALE GENOMIC DNA]</scope>
    <source>
        <strain evidence="7">YIM 90003</strain>
    </source>
</reference>
<dbReference type="RefSeq" id="WP_040272900.1">
    <property type="nucleotide sequence ID" value="NZ_JROO01000018.1"/>
</dbReference>
<proteinExistence type="predicted"/>
<evidence type="ECO:0000256" key="1">
    <source>
        <dbReference type="ARBA" id="ARBA00022723"/>
    </source>
</evidence>
<dbReference type="Gene3D" id="4.10.1060.10">
    <property type="entry name" value="Zinc finger, RanBP2-type"/>
    <property type="match status" value="1"/>
</dbReference>
<dbReference type="Proteomes" id="UP000031675">
    <property type="component" value="Unassembled WGS sequence"/>
</dbReference>
<feature type="compositionally biased region" description="Basic residues" evidence="4">
    <location>
        <begin position="70"/>
        <end position="80"/>
    </location>
</feature>
<keyword evidence="1" id="KW-0479">Metal-binding</keyword>
<dbReference type="InterPro" id="IPR036443">
    <property type="entry name" value="Znf_RanBP2_sf"/>
</dbReference>
<protein>
    <recommendedName>
        <fullName evidence="5">RanBP2-type domain-containing protein</fullName>
    </recommendedName>
</protein>
<dbReference type="OrthoDB" id="10019585at2"/>
<dbReference type="STRING" id="183763.LP52_10805"/>
<dbReference type="PROSITE" id="PS01358">
    <property type="entry name" value="ZF_RANBP2_1"/>
    <property type="match status" value="1"/>
</dbReference>
<accession>A0A0C2JQ05</accession>
<keyword evidence="3" id="KW-0862">Zinc</keyword>
<gene>
    <name evidence="6" type="ORF">LP52_10805</name>
</gene>
<evidence type="ECO:0000256" key="2">
    <source>
        <dbReference type="ARBA" id="ARBA00022771"/>
    </source>
</evidence>
<dbReference type="InterPro" id="IPR001876">
    <property type="entry name" value="Znf_RanBP2"/>
</dbReference>
<comment type="caution">
    <text evidence="6">The sequence shown here is derived from an EMBL/GenBank/DDBJ whole genome shotgun (WGS) entry which is preliminary data.</text>
</comment>
<dbReference type="PROSITE" id="PS50199">
    <property type="entry name" value="ZF_RANBP2_2"/>
    <property type="match status" value="1"/>
</dbReference>
<name>A0A0C2JQ05_9ACTN</name>
<organism evidence="6 7">
    <name type="scientific">Streptomonospora alba</name>
    <dbReference type="NCBI Taxonomy" id="183763"/>
    <lineage>
        <taxon>Bacteria</taxon>
        <taxon>Bacillati</taxon>
        <taxon>Actinomycetota</taxon>
        <taxon>Actinomycetes</taxon>
        <taxon>Streptosporangiales</taxon>
        <taxon>Nocardiopsidaceae</taxon>
        <taxon>Streptomonospora</taxon>
    </lineage>
</organism>
<sequence length="97" mass="11158">MEPDPQTGHSGGLRSRTWDCRLCTLTNEQRNDICGYCGNPRAANHTLPPLPWRPRLPQRTQVPQPPPLPPHRRRRPRPPRVRPYVLALTRLGATEEK</sequence>
<dbReference type="GO" id="GO:0008270">
    <property type="term" value="F:zinc ion binding"/>
    <property type="evidence" value="ECO:0007669"/>
    <property type="project" value="UniProtKB-KW"/>
</dbReference>
<dbReference type="AlphaFoldDB" id="A0A0C2JQ05"/>
<keyword evidence="7" id="KW-1185">Reference proteome</keyword>
<evidence type="ECO:0000256" key="4">
    <source>
        <dbReference type="SAM" id="MobiDB-lite"/>
    </source>
</evidence>
<keyword evidence="2" id="KW-0863">Zinc-finger</keyword>
<evidence type="ECO:0000313" key="6">
    <source>
        <dbReference type="EMBL" id="KIH98907.1"/>
    </source>
</evidence>
<dbReference type="EMBL" id="JROO01000018">
    <property type="protein sequence ID" value="KIH98907.1"/>
    <property type="molecule type" value="Genomic_DNA"/>
</dbReference>
<evidence type="ECO:0000259" key="5">
    <source>
        <dbReference type="PROSITE" id="PS50199"/>
    </source>
</evidence>
<feature type="domain" description="RanBP2-type" evidence="5">
    <location>
        <begin position="14"/>
        <end position="43"/>
    </location>
</feature>
<evidence type="ECO:0000256" key="3">
    <source>
        <dbReference type="ARBA" id="ARBA00022833"/>
    </source>
</evidence>
<feature type="region of interest" description="Disordered" evidence="4">
    <location>
        <begin position="45"/>
        <end position="97"/>
    </location>
</feature>
<dbReference type="SUPFAM" id="SSF90209">
    <property type="entry name" value="Ran binding protein zinc finger-like"/>
    <property type="match status" value="1"/>
</dbReference>